<evidence type="ECO:0000256" key="5">
    <source>
        <dbReference type="ARBA" id="ARBA00022640"/>
    </source>
</evidence>
<evidence type="ECO:0000256" key="6">
    <source>
        <dbReference type="ARBA" id="ARBA00022991"/>
    </source>
</evidence>
<dbReference type="Gene3D" id="1.40.10.10">
    <property type="entry name" value="Peridinin-chlorophyll A binding"/>
    <property type="match status" value="3"/>
</dbReference>
<keyword evidence="3" id="KW-0148">Chlorophyll</keyword>
<comment type="subcellular location">
    <subcellularLocation>
        <location evidence="2">Plastid</location>
        <location evidence="2">Chloroplast</location>
    </subcellularLocation>
</comment>
<reference evidence="8" key="1">
    <citation type="submission" date="2023-10" db="EMBL/GenBank/DDBJ databases">
        <authorList>
            <person name="Chen Y."/>
            <person name="Shah S."/>
            <person name="Dougan E. K."/>
            <person name="Thang M."/>
            <person name="Chan C."/>
        </authorList>
    </citation>
    <scope>NUCLEOTIDE SEQUENCE [LARGE SCALE GENOMIC DNA]</scope>
</reference>
<protein>
    <recommendedName>
        <fullName evidence="10">Chloroplast soluble peridinin-chlorophyll a-binding protein</fullName>
    </recommendedName>
</protein>
<dbReference type="SUPFAM" id="SSF48608">
    <property type="entry name" value="Peridinin-chlorophyll protein"/>
    <property type="match status" value="2"/>
</dbReference>
<gene>
    <name evidence="8" type="ORF">PCOR1329_LOCUS24243</name>
</gene>
<evidence type="ECO:0000256" key="7">
    <source>
        <dbReference type="ARBA" id="ARBA00023243"/>
    </source>
</evidence>
<evidence type="ECO:0000256" key="1">
    <source>
        <dbReference type="ARBA" id="ARBA00004098"/>
    </source>
</evidence>
<dbReference type="Proteomes" id="UP001189429">
    <property type="component" value="Unassembled WGS sequence"/>
</dbReference>
<keyword evidence="6" id="KW-0157">Chromophore</keyword>
<keyword evidence="4" id="KW-0150">Chloroplast</keyword>
<evidence type="ECO:0000256" key="3">
    <source>
        <dbReference type="ARBA" id="ARBA00022494"/>
    </source>
</evidence>
<proteinExistence type="predicted"/>
<dbReference type="EMBL" id="CAUYUJ010008326">
    <property type="protein sequence ID" value="CAK0823591.1"/>
    <property type="molecule type" value="Genomic_DNA"/>
</dbReference>
<name>A0ABN9RW84_9DINO</name>
<comment type="function">
    <text evidence="1">Water-soluble antenna for capture of solar energy in the blue-green range. Peridinin is an asymmetric carotenoid.</text>
</comment>
<dbReference type="InterPro" id="IPR003376">
    <property type="entry name" value="Peridinin-chlorophyll-bd_prot"/>
</dbReference>
<evidence type="ECO:0000256" key="4">
    <source>
        <dbReference type="ARBA" id="ARBA00022528"/>
    </source>
</evidence>
<accession>A0ABN9RW84</accession>
<evidence type="ECO:0008006" key="10">
    <source>
        <dbReference type="Google" id="ProtNLM"/>
    </source>
</evidence>
<organism evidence="8 9">
    <name type="scientific">Prorocentrum cordatum</name>
    <dbReference type="NCBI Taxonomy" id="2364126"/>
    <lineage>
        <taxon>Eukaryota</taxon>
        <taxon>Sar</taxon>
        <taxon>Alveolata</taxon>
        <taxon>Dinophyceae</taxon>
        <taxon>Prorocentrales</taxon>
        <taxon>Prorocentraceae</taxon>
        <taxon>Prorocentrum</taxon>
    </lineage>
</organism>
<keyword evidence="9" id="KW-1185">Reference proteome</keyword>
<dbReference type="InterPro" id="IPR036550">
    <property type="entry name" value="Peridinin-chlorophyll-bd_sf"/>
</dbReference>
<keyword evidence="7" id="KW-0437">Light-harvesting polypeptide</keyword>
<dbReference type="Pfam" id="PF02429">
    <property type="entry name" value="PCP"/>
    <property type="match status" value="2"/>
</dbReference>
<evidence type="ECO:0000313" key="8">
    <source>
        <dbReference type="EMBL" id="CAK0823591.1"/>
    </source>
</evidence>
<evidence type="ECO:0000256" key="2">
    <source>
        <dbReference type="ARBA" id="ARBA00004229"/>
    </source>
</evidence>
<evidence type="ECO:0000313" key="9">
    <source>
        <dbReference type="Proteomes" id="UP001189429"/>
    </source>
</evidence>
<keyword evidence="5" id="KW-0934">Plastid</keyword>
<comment type="caution">
    <text evidence="8">The sequence shown here is derived from an EMBL/GenBank/DDBJ whole genome shotgun (WGS) entry which is preliminary data.</text>
</comment>
<sequence>MLRSTVFVPAPAGKPGAPAAACAAAVLGAAGNAHADAIGDAAAKLSKAAYPFMKEVPWNSGSYNLPAGSADPIGYTKAQLMAINAALGRMIAPVPESTTMGVYSAVGGLMGPKVPACLMSTVKESDARAAYNAFIDFTQVVKANPITPSAPTSSVSGSAASSIAAAADELSAAAYPFVEDIDWTSDLYSKPTLGADPQKVAKAIGNMITMGAAMDGASLKEADIAHVKAIGGMDAKGVLLQSDFAPINAGLGKAVASVPTSKVMDVYNSMAQGVGSPGVPNKLSSTENPADAQAARGALLEFKDVAKAAQR</sequence>